<keyword evidence="4" id="KW-0645">Protease</keyword>
<dbReference type="Pfam" id="PF22516">
    <property type="entry name" value="PreP_C"/>
    <property type="match status" value="1"/>
</dbReference>
<proteinExistence type="inferred from homology"/>
<evidence type="ECO:0000256" key="8">
    <source>
        <dbReference type="ARBA" id="ARBA00023049"/>
    </source>
</evidence>
<keyword evidence="8" id="KW-0482">Metalloprotease</keyword>
<dbReference type="Pfam" id="PF08367">
    <property type="entry name" value="M16C_assoc"/>
    <property type="match status" value="1"/>
</dbReference>
<name>A0A9E7KZI7_9LILI</name>
<comment type="subcellular location">
    <subcellularLocation>
        <location evidence="2">Mitochondrion</location>
    </subcellularLocation>
</comment>
<dbReference type="GO" id="GO:0046872">
    <property type="term" value="F:metal ion binding"/>
    <property type="evidence" value="ECO:0007669"/>
    <property type="project" value="UniProtKB-KW"/>
</dbReference>
<dbReference type="PANTHER" id="PTHR43016">
    <property type="entry name" value="PRESEQUENCE PROTEASE"/>
    <property type="match status" value="1"/>
</dbReference>
<dbReference type="InterPro" id="IPR007863">
    <property type="entry name" value="Peptidase_M16_C"/>
</dbReference>
<evidence type="ECO:0000256" key="6">
    <source>
        <dbReference type="ARBA" id="ARBA00022801"/>
    </source>
</evidence>
<dbReference type="Pfam" id="PF00675">
    <property type="entry name" value="Peptidase_M16"/>
    <property type="match status" value="1"/>
</dbReference>
<feature type="region of interest" description="Disordered" evidence="10">
    <location>
        <begin position="819"/>
        <end position="838"/>
    </location>
</feature>
<comment type="cofactor">
    <cofactor evidence="1">
        <name>Zn(2+)</name>
        <dbReference type="ChEBI" id="CHEBI:29105"/>
    </cofactor>
</comment>
<dbReference type="InterPro" id="IPR013578">
    <property type="entry name" value="Peptidase_M16C_assoc"/>
</dbReference>
<dbReference type="GO" id="GO:0016485">
    <property type="term" value="P:protein processing"/>
    <property type="evidence" value="ECO:0007669"/>
    <property type="project" value="TreeGrafter"/>
</dbReference>
<dbReference type="Proteomes" id="UP001055439">
    <property type="component" value="Chromosome 8"/>
</dbReference>
<dbReference type="GO" id="GO:0009507">
    <property type="term" value="C:chloroplast"/>
    <property type="evidence" value="ECO:0007669"/>
    <property type="project" value="TreeGrafter"/>
</dbReference>
<accession>A0A9E7KZI7</accession>
<dbReference type="InterPro" id="IPR011249">
    <property type="entry name" value="Metalloenz_LuxS/M16"/>
</dbReference>
<evidence type="ECO:0000256" key="5">
    <source>
        <dbReference type="ARBA" id="ARBA00022723"/>
    </source>
</evidence>
<dbReference type="Gene3D" id="3.30.830.10">
    <property type="entry name" value="Metalloenzyme, LuxS/M16 peptidase-like"/>
    <property type="match status" value="4"/>
</dbReference>
<evidence type="ECO:0000256" key="7">
    <source>
        <dbReference type="ARBA" id="ARBA00022833"/>
    </source>
</evidence>
<dbReference type="Pfam" id="PF05193">
    <property type="entry name" value="Peptidase_M16_C"/>
    <property type="match status" value="1"/>
</dbReference>
<sequence>MERGRESGPSIGDRGCGGNDAMSGLVLGPVCWPDPSLLPSTVCAVPSIPATDNMAKGDKQNENIRVRSPLGTSVLLGWALLQPSWQESLPPCWVNSPPCWVNSPMHVDRDDSNSLCLLVFTKFPVLQQPQPHQPASEEEMEMHDASLGGAHRDRSNPKQASWVSLGHGFANPKISTLVSLPCKHNLPIQRHTLIYLSPTPSRVAIVGSFLLALQERQGGRMERVALLRSLSCSTTAYRRLLFRPRSASRLFSSNLCRPRPQELQLRALSCSGASRWRPGPAPPVRLRRRFSPSIRAISTSPSPVSRDIDSRNDIAEKLGFAIISEQTINECKASAVLYKHKKTGAEIMSVSNDDENKVFGIVFRTPPKDSTGIPHILEHSVLCGSRKYPLKEPFVELLKGSLHTFLNAFTYPDRTCYPVASTNTKDFYNLVDVYLDAVFFPKCVEDFQTFQQEGWHYELNNPEEDISYKGVVFNEMKGVYSQPDNILGRVSQQALFPENTYGVDSGGDPKVIPKLTFEEFKDFHHKYYHPSNARIWFYGDDDPNERLRILSEYLEQFESSSAPNESKVLPQKLFKEPLKIVEKYPAGDGGDLKKKHMVCLNWLLSEDPLDLETELTLGFLDHLLLGTPASPLRRILLESGLGDAIVGGGIEDELLQPQFSVGLKGVSEDDIHKVEELIMGTLQSLAKEGFAPEAVEASMNTIEFSLRENNTGSFPRGLSLMLRSIGKWIYDLDPFEPLRYEKPLQSLKARIAEEGSKAVFCPLLEKYILNNPHRVTVEMQPDPDKASHDEAAEKEILDKVKSSMTKEDLAELARATQELRLKQETPDPPEALRSVPSLSLQDIPRKPVHVPTEIGEINGVKVLQHDLFTNDVVYSEVVFDMSLLKKELLQLVPLFCQSLLEMGTKDMDFVQLNQLIGRKTGGISVYPFTSSVRGKVDPCTRIIVRGKAMAARVEDLFNLINCILQDVQFTDQQRFRQFVSQSKARMESRLRGSGHGIAAARMDAKLNVAGWISEQMGGISYFEFLQDLEKRVDQDWEGIASSLDEIRRSLLSRKGCLINVTADGKNLVNSMKFLEKFLDSLPSTPSIEVGSWQSQLPPVNEAIVIPTQVNYVGKAGNVYETGYQLSGSAYVISKHISNTWLWDRVRVSGGAYGGFCDFDTHSGVFSYLSYRDPNLLKTLDVYDGTDSFLRELELDDDTLTKAIIGTIGDVDAYQLPDAKGYSSLMRYLLGVTEEERERRREEILSTSLKDFKEFADAIEAVKNSGVVVAVASPEDVTRANTERSGFFEVKKVL</sequence>
<organism evidence="12 13">
    <name type="scientific">Musa troglodytarum</name>
    <name type="common">fe'i banana</name>
    <dbReference type="NCBI Taxonomy" id="320322"/>
    <lineage>
        <taxon>Eukaryota</taxon>
        <taxon>Viridiplantae</taxon>
        <taxon>Streptophyta</taxon>
        <taxon>Embryophyta</taxon>
        <taxon>Tracheophyta</taxon>
        <taxon>Spermatophyta</taxon>
        <taxon>Magnoliopsida</taxon>
        <taxon>Liliopsida</taxon>
        <taxon>Zingiberales</taxon>
        <taxon>Musaceae</taxon>
        <taxon>Musa</taxon>
    </lineage>
</organism>
<keyword evidence="6" id="KW-0378">Hydrolase</keyword>
<dbReference type="InterPro" id="IPR011765">
    <property type="entry name" value="Pept_M16_N"/>
</dbReference>
<protein>
    <submittedName>
        <fullName evidence="12">Peptidase M16C associated</fullName>
    </submittedName>
</protein>
<keyword evidence="5" id="KW-0479">Metal-binding</keyword>
<evidence type="ECO:0000256" key="2">
    <source>
        <dbReference type="ARBA" id="ARBA00004173"/>
    </source>
</evidence>
<dbReference type="OrthoDB" id="10250783at2759"/>
<evidence type="ECO:0000256" key="3">
    <source>
        <dbReference type="ARBA" id="ARBA00007575"/>
    </source>
</evidence>
<evidence type="ECO:0000259" key="11">
    <source>
        <dbReference type="SMART" id="SM01264"/>
    </source>
</evidence>
<evidence type="ECO:0000313" key="12">
    <source>
        <dbReference type="EMBL" id="URE32644.1"/>
    </source>
</evidence>
<feature type="domain" description="Peptidase M16C associated" evidence="11">
    <location>
        <begin position="779"/>
        <end position="1028"/>
    </location>
</feature>
<dbReference type="FunFam" id="3.30.830.10:FF:000029">
    <property type="entry name" value="Presequence protease 1"/>
    <property type="match status" value="1"/>
</dbReference>
<dbReference type="EMBL" id="CP097510">
    <property type="protein sequence ID" value="URE32644.1"/>
    <property type="molecule type" value="Genomic_DNA"/>
</dbReference>
<keyword evidence="13" id="KW-1185">Reference proteome</keyword>
<gene>
    <name evidence="12" type="ORF">MUK42_07095</name>
</gene>
<dbReference type="SUPFAM" id="SSF63411">
    <property type="entry name" value="LuxS/MPP-like metallohydrolase"/>
    <property type="match status" value="4"/>
</dbReference>
<keyword evidence="7" id="KW-0862">Zinc</keyword>
<dbReference type="SMART" id="SM01264">
    <property type="entry name" value="M16C_associated"/>
    <property type="match status" value="1"/>
</dbReference>
<comment type="similarity">
    <text evidence="3">Belongs to the peptidase M16 family. PreP subfamily.</text>
</comment>
<dbReference type="PANTHER" id="PTHR43016:SF13">
    <property type="entry name" value="PRESEQUENCE PROTEASE, MITOCHONDRIAL"/>
    <property type="match status" value="1"/>
</dbReference>
<evidence type="ECO:0000313" key="13">
    <source>
        <dbReference type="Proteomes" id="UP001055439"/>
    </source>
</evidence>
<evidence type="ECO:0000256" key="4">
    <source>
        <dbReference type="ARBA" id="ARBA00022670"/>
    </source>
</evidence>
<keyword evidence="9" id="KW-0496">Mitochondrion</keyword>
<dbReference type="FunFam" id="3.30.830.10:FF:000009">
    <property type="entry name" value="Presequence protease, mitochondrial"/>
    <property type="match status" value="1"/>
</dbReference>
<dbReference type="GO" id="GO:0004222">
    <property type="term" value="F:metalloendopeptidase activity"/>
    <property type="evidence" value="ECO:0007669"/>
    <property type="project" value="TreeGrafter"/>
</dbReference>
<dbReference type="InterPro" id="IPR055130">
    <property type="entry name" value="PreP_C"/>
</dbReference>
<evidence type="ECO:0000256" key="9">
    <source>
        <dbReference type="ARBA" id="ARBA00023128"/>
    </source>
</evidence>
<evidence type="ECO:0000256" key="10">
    <source>
        <dbReference type="SAM" id="MobiDB-lite"/>
    </source>
</evidence>
<evidence type="ECO:0000256" key="1">
    <source>
        <dbReference type="ARBA" id="ARBA00001947"/>
    </source>
</evidence>
<reference evidence="12" key="1">
    <citation type="submission" date="2022-05" db="EMBL/GenBank/DDBJ databases">
        <title>The Musa troglodytarum L. genome provides insights into the mechanism of non-climacteric behaviour and enrichment of carotenoids.</title>
        <authorList>
            <person name="Wang J."/>
        </authorList>
    </citation>
    <scope>NUCLEOTIDE SEQUENCE</scope>
    <source>
        <tissue evidence="12">Leaf</tissue>
    </source>
</reference>
<dbReference type="GO" id="GO:0005739">
    <property type="term" value="C:mitochondrion"/>
    <property type="evidence" value="ECO:0007669"/>
    <property type="project" value="UniProtKB-SubCell"/>
</dbReference>
<feature type="region of interest" description="Disordered" evidence="10">
    <location>
        <begin position="129"/>
        <end position="158"/>
    </location>
</feature>
<dbReference type="FunFam" id="3.30.830.10:FF:000034">
    <property type="entry name" value="presequence protease 1, chloroplastic/mitochondrial"/>
    <property type="match status" value="1"/>
</dbReference>